<dbReference type="PANTHER" id="PTHR10177">
    <property type="entry name" value="CYCLINS"/>
    <property type="match status" value="1"/>
</dbReference>
<sequence>MEDSEYSCLLCKEDESSFIELCHYKDESYSSPDFVSECEYEYVEMLIQKETIFQSNSNCFPVKSELSWLKWARGIAVKWILDKRALFGLHFRTASLSLIYFDRFLSRRSIDKGKLWAVRLLSIACLSLAAKMEENRAPALSDYCVDEHNFEGKVIQRMELLVLNTLEWKMTSATPFAYLNYFITKFSGEDFTHEDVENRAVKLILAVIGEINLMEYRPSIIAASAALAACGYHLPEKLVGIKMNNAVSSWGSLEKEQANCCYNLLRDIQTPKLKASRFIISRSLISSTRTSSISDLENSVIKPTVGKRRKLSCVDDDHYCDKPKIFKTD</sequence>
<dbReference type="SUPFAM" id="SSF47954">
    <property type="entry name" value="Cyclin-like"/>
    <property type="match status" value="2"/>
</dbReference>
<organism evidence="8 9">
    <name type="scientific">Striga asiatica</name>
    <name type="common">Asiatic witchweed</name>
    <name type="synonym">Buchnera asiatica</name>
    <dbReference type="NCBI Taxonomy" id="4170"/>
    <lineage>
        <taxon>Eukaryota</taxon>
        <taxon>Viridiplantae</taxon>
        <taxon>Streptophyta</taxon>
        <taxon>Embryophyta</taxon>
        <taxon>Tracheophyta</taxon>
        <taxon>Spermatophyta</taxon>
        <taxon>Magnoliopsida</taxon>
        <taxon>eudicotyledons</taxon>
        <taxon>Gunneridae</taxon>
        <taxon>Pentapetalae</taxon>
        <taxon>asterids</taxon>
        <taxon>lamiids</taxon>
        <taxon>Lamiales</taxon>
        <taxon>Orobanchaceae</taxon>
        <taxon>Buchnereae</taxon>
        <taxon>Striga</taxon>
    </lineage>
</organism>
<proteinExistence type="inferred from homology"/>
<accession>A0A5A7PE51</accession>
<dbReference type="InterPro" id="IPR004367">
    <property type="entry name" value="Cyclin_C-dom"/>
</dbReference>
<evidence type="ECO:0000313" key="8">
    <source>
        <dbReference type="EMBL" id="GER30972.1"/>
    </source>
</evidence>
<protein>
    <submittedName>
        <fullName evidence="8">Cyclin family protein</fullName>
    </submittedName>
</protein>
<evidence type="ECO:0000256" key="4">
    <source>
        <dbReference type="ARBA" id="ARBA00023306"/>
    </source>
</evidence>
<keyword evidence="2" id="KW-0132">Cell division</keyword>
<dbReference type="Proteomes" id="UP000325081">
    <property type="component" value="Unassembled WGS sequence"/>
</dbReference>
<dbReference type="SMART" id="SM01332">
    <property type="entry name" value="Cyclin_C"/>
    <property type="match status" value="1"/>
</dbReference>
<comment type="similarity">
    <text evidence="1">Belongs to the cyclin family. Cyclin D subfamily.</text>
</comment>
<feature type="domain" description="Cyclin-like" evidence="6">
    <location>
        <begin position="78"/>
        <end position="164"/>
    </location>
</feature>
<evidence type="ECO:0000259" key="6">
    <source>
        <dbReference type="SMART" id="SM00385"/>
    </source>
</evidence>
<dbReference type="FunFam" id="1.10.472.10:FF:000069">
    <property type="entry name" value="Cyclin-D5-1"/>
    <property type="match status" value="1"/>
</dbReference>
<evidence type="ECO:0000313" key="9">
    <source>
        <dbReference type="Proteomes" id="UP000325081"/>
    </source>
</evidence>
<dbReference type="InterPro" id="IPR006671">
    <property type="entry name" value="Cyclin_N"/>
</dbReference>
<dbReference type="InterPro" id="IPR039361">
    <property type="entry name" value="Cyclin"/>
</dbReference>
<evidence type="ECO:0000256" key="2">
    <source>
        <dbReference type="ARBA" id="ARBA00022618"/>
    </source>
</evidence>
<dbReference type="InterPro" id="IPR048258">
    <property type="entry name" value="Cyclins_cyclin-box"/>
</dbReference>
<dbReference type="InterPro" id="IPR013763">
    <property type="entry name" value="Cyclin-like_dom"/>
</dbReference>
<dbReference type="InterPro" id="IPR036915">
    <property type="entry name" value="Cyclin-like_sf"/>
</dbReference>
<evidence type="ECO:0000259" key="7">
    <source>
        <dbReference type="SMART" id="SM01332"/>
    </source>
</evidence>
<dbReference type="OrthoDB" id="306099at2759"/>
<reference evidence="9" key="1">
    <citation type="journal article" date="2019" name="Curr. Biol.">
        <title>Genome Sequence of Striga asiatica Provides Insight into the Evolution of Plant Parasitism.</title>
        <authorList>
            <person name="Yoshida S."/>
            <person name="Kim S."/>
            <person name="Wafula E.K."/>
            <person name="Tanskanen J."/>
            <person name="Kim Y.M."/>
            <person name="Honaas L."/>
            <person name="Yang Z."/>
            <person name="Spallek T."/>
            <person name="Conn C.E."/>
            <person name="Ichihashi Y."/>
            <person name="Cheong K."/>
            <person name="Cui S."/>
            <person name="Der J.P."/>
            <person name="Gundlach H."/>
            <person name="Jiao Y."/>
            <person name="Hori C."/>
            <person name="Ishida J.K."/>
            <person name="Kasahara H."/>
            <person name="Kiba T."/>
            <person name="Kim M.S."/>
            <person name="Koo N."/>
            <person name="Laohavisit A."/>
            <person name="Lee Y.H."/>
            <person name="Lumba S."/>
            <person name="McCourt P."/>
            <person name="Mortimer J.C."/>
            <person name="Mutuku J.M."/>
            <person name="Nomura T."/>
            <person name="Sasaki-Sekimoto Y."/>
            <person name="Seto Y."/>
            <person name="Wang Y."/>
            <person name="Wakatake T."/>
            <person name="Sakakibara H."/>
            <person name="Demura T."/>
            <person name="Yamaguchi S."/>
            <person name="Yoneyama K."/>
            <person name="Manabe R.I."/>
            <person name="Nelson D.C."/>
            <person name="Schulman A.H."/>
            <person name="Timko M.P."/>
            <person name="dePamphilis C.W."/>
            <person name="Choi D."/>
            <person name="Shirasu K."/>
        </authorList>
    </citation>
    <scope>NUCLEOTIDE SEQUENCE [LARGE SCALE GENOMIC DNA]</scope>
    <source>
        <strain evidence="9">cv. UVA1</strain>
    </source>
</reference>
<dbReference type="Gene3D" id="1.10.472.10">
    <property type="entry name" value="Cyclin-like"/>
    <property type="match status" value="2"/>
</dbReference>
<gene>
    <name evidence="8" type="ORF">STAS_06936</name>
</gene>
<feature type="domain" description="Cyclin C-terminal" evidence="7">
    <location>
        <begin position="173"/>
        <end position="299"/>
    </location>
</feature>
<evidence type="ECO:0000256" key="1">
    <source>
        <dbReference type="ARBA" id="ARBA00009065"/>
    </source>
</evidence>
<evidence type="ECO:0000256" key="5">
    <source>
        <dbReference type="RuleBase" id="RU000383"/>
    </source>
</evidence>
<dbReference type="SMART" id="SM00385">
    <property type="entry name" value="CYCLIN"/>
    <property type="match status" value="1"/>
</dbReference>
<keyword evidence="3 5" id="KW-0195">Cyclin</keyword>
<dbReference type="EMBL" id="BKCP01004405">
    <property type="protein sequence ID" value="GER30972.1"/>
    <property type="molecule type" value="Genomic_DNA"/>
</dbReference>
<dbReference type="Pfam" id="PF00134">
    <property type="entry name" value="Cyclin_N"/>
    <property type="match status" value="1"/>
</dbReference>
<keyword evidence="4" id="KW-0131">Cell cycle</keyword>
<dbReference type="Pfam" id="PF02984">
    <property type="entry name" value="Cyclin_C"/>
    <property type="match status" value="1"/>
</dbReference>
<dbReference type="PROSITE" id="PS00292">
    <property type="entry name" value="CYCLINS"/>
    <property type="match status" value="1"/>
</dbReference>
<keyword evidence="9" id="KW-1185">Reference proteome</keyword>
<comment type="caution">
    <text evidence="8">The sequence shown here is derived from an EMBL/GenBank/DDBJ whole genome shotgun (WGS) entry which is preliminary data.</text>
</comment>
<evidence type="ECO:0000256" key="3">
    <source>
        <dbReference type="ARBA" id="ARBA00023127"/>
    </source>
</evidence>
<dbReference type="AlphaFoldDB" id="A0A5A7PE51"/>
<name>A0A5A7PE51_STRAF</name>
<dbReference type="GO" id="GO:0051301">
    <property type="term" value="P:cell division"/>
    <property type="evidence" value="ECO:0007669"/>
    <property type="project" value="UniProtKB-KW"/>
</dbReference>